<dbReference type="Pfam" id="PF00861">
    <property type="entry name" value="Ribosomal_L18p"/>
    <property type="match status" value="1"/>
</dbReference>
<dbReference type="InterPro" id="IPR005484">
    <property type="entry name" value="Ribosomal_uL18_bac/plant/anim"/>
</dbReference>
<keyword evidence="5" id="KW-0687">Ribonucleoprotein</keyword>
<dbReference type="RefSeq" id="XP_031600499.2">
    <property type="nucleotide sequence ID" value="XM_031744639.2"/>
</dbReference>
<dbReference type="GO" id="GO:1990904">
    <property type="term" value="C:ribonucleoprotein complex"/>
    <property type="evidence" value="ECO:0007669"/>
    <property type="project" value="UniProtKB-KW"/>
</dbReference>
<dbReference type="GO" id="GO:0005743">
    <property type="term" value="C:mitochondrial inner membrane"/>
    <property type="evidence" value="ECO:0007669"/>
    <property type="project" value="UniProtKB-ARBA"/>
</dbReference>
<proteinExistence type="inferred from homology"/>
<comment type="subcellular location">
    <subcellularLocation>
        <location evidence="1">Mitochondrion</location>
    </subcellularLocation>
</comment>
<dbReference type="GO" id="GO:0003735">
    <property type="term" value="F:structural constituent of ribosome"/>
    <property type="evidence" value="ECO:0007669"/>
    <property type="project" value="InterPro"/>
</dbReference>
<dbReference type="PANTHER" id="PTHR12899:SF3">
    <property type="entry name" value="LARGE RIBOSOMAL SUBUNIT PROTEIN UL18M"/>
    <property type="match status" value="1"/>
</dbReference>
<evidence type="ECO:0000313" key="9">
    <source>
        <dbReference type="Ensembl" id="ENSOABP00000012278.2"/>
    </source>
</evidence>
<evidence type="ECO:0000256" key="8">
    <source>
        <dbReference type="ARBA" id="ARBA00082661"/>
    </source>
</evidence>
<dbReference type="GeneID" id="116324094"/>
<keyword evidence="3" id="KW-0689">Ribosomal protein</keyword>
<evidence type="ECO:0000256" key="2">
    <source>
        <dbReference type="ARBA" id="ARBA00007116"/>
    </source>
</evidence>
<keyword evidence="10" id="KW-1185">Reference proteome</keyword>
<dbReference type="FunFam" id="3.30.420.80:FF:000005">
    <property type="entry name" value="39S ribosomal protein L18, mitochondrial"/>
    <property type="match status" value="1"/>
</dbReference>
<evidence type="ECO:0000256" key="3">
    <source>
        <dbReference type="ARBA" id="ARBA00022980"/>
    </source>
</evidence>
<dbReference type="GO" id="GO:0008097">
    <property type="term" value="F:5S rRNA binding"/>
    <property type="evidence" value="ECO:0007669"/>
    <property type="project" value="TreeGrafter"/>
</dbReference>
<sequence>MGAVSEVAQSEPDIIGMSKMGLLITAREDMALSQVSRSVRLLLGQIQRCRPALLSNQTARCLSQAASQPEPSADENEAVNPTFVNRNPRNLEQMALDVKDRGWKTTWPHREFYHRLMFSRSQHHVTAQVFSSCSPIPVLSCSTKEWAVKKELASTNCVAACQAVGEVLAQRCQQAGITRMVYRAIPWTYRSDSVQSFRAAMKAGGIILSEPRRKYVGS</sequence>
<name>A0A668SCV6_OREAU</name>
<dbReference type="Ensembl" id="ENSOABT00000012685.2">
    <property type="protein sequence ID" value="ENSOABP00000012278.2"/>
    <property type="gene ID" value="ENSOABG00000006268.2"/>
</dbReference>
<evidence type="ECO:0000256" key="1">
    <source>
        <dbReference type="ARBA" id="ARBA00004173"/>
    </source>
</evidence>
<dbReference type="InterPro" id="IPR057268">
    <property type="entry name" value="Ribosomal_L18"/>
</dbReference>
<evidence type="ECO:0000256" key="6">
    <source>
        <dbReference type="ARBA" id="ARBA00059887"/>
    </source>
</evidence>
<dbReference type="SUPFAM" id="SSF53137">
    <property type="entry name" value="Translational machinery components"/>
    <property type="match status" value="1"/>
</dbReference>
<comment type="similarity">
    <text evidence="2">Belongs to the universal ribosomal protein uL18 family.</text>
</comment>
<dbReference type="CTD" id="29074"/>
<organism evidence="9 10">
    <name type="scientific">Oreochromis aureus</name>
    <name type="common">Israeli tilapia</name>
    <name type="synonym">Chromis aureus</name>
    <dbReference type="NCBI Taxonomy" id="47969"/>
    <lineage>
        <taxon>Eukaryota</taxon>
        <taxon>Metazoa</taxon>
        <taxon>Chordata</taxon>
        <taxon>Craniata</taxon>
        <taxon>Vertebrata</taxon>
        <taxon>Euteleostomi</taxon>
        <taxon>Actinopterygii</taxon>
        <taxon>Neopterygii</taxon>
        <taxon>Teleostei</taxon>
        <taxon>Neoteleostei</taxon>
        <taxon>Acanthomorphata</taxon>
        <taxon>Ovalentaria</taxon>
        <taxon>Cichlomorphae</taxon>
        <taxon>Cichliformes</taxon>
        <taxon>Cichlidae</taxon>
        <taxon>African cichlids</taxon>
        <taxon>Pseudocrenilabrinae</taxon>
        <taxon>Oreochromini</taxon>
        <taxon>Oreochromis</taxon>
    </lineage>
</organism>
<dbReference type="AlphaFoldDB" id="A0A668SCV6"/>
<evidence type="ECO:0000256" key="5">
    <source>
        <dbReference type="ARBA" id="ARBA00023274"/>
    </source>
</evidence>
<evidence type="ECO:0000256" key="4">
    <source>
        <dbReference type="ARBA" id="ARBA00023128"/>
    </source>
</evidence>
<protein>
    <recommendedName>
        <fullName evidence="7">Large ribosomal subunit protein uL18m</fullName>
    </recommendedName>
    <alternativeName>
        <fullName evidence="8">39S ribosomal protein L18, mitochondrial</fullName>
    </alternativeName>
</protein>
<evidence type="ECO:0000313" key="10">
    <source>
        <dbReference type="Proteomes" id="UP000472276"/>
    </source>
</evidence>
<dbReference type="Proteomes" id="UP000472276">
    <property type="component" value="Unassembled WGS sequence"/>
</dbReference>
<keyword evidence="4" id="KW-0496">Mitochondrion</keyword>
<accession>A0A668SCV6</accession>
<dbReference type="PANTHER" id="PTHR12899">
    <property type="entry name" value="39S RIBOSOMAL PROTEIN L18, MITOCHONDRIAL"/>
    <property type="match status" value="1"/>
</dbReference>
<dbReference type="OMA" id="TSEWAIK"/>
<dbReference type="CDD" id="cd00432">
    <property type="entry name" value="Ribosomal_L18_L5e"/>
    <property type="match status" value="1"/>
</dbReference>
<evidence type="ECO:0000256" key="7">
    <source>
        <dbReference type="ARBA" id="ARBA00069051"/>
    </source>
</evidence>
<reference evidence="9" key="1">
    <citation type="submission" date="2025-08" db="UniProtKB">
        <authorList>
            <consortium name="Ensembl"/>
        </authorList>
    </citation>
    <scope>IDENTIFICATION</scope>
</reference>
<dbReference type="InterPro" id="IPR036967">
    <property type="entry name" value="Ribosomal_uS11_sf"/>
</dbReference>
<dbReference type="GO" id="GO:0006412">
    <property type="term" value="P:translation"/>
    <property type="evidence" value="ECO:0007669"/>
    <property type="project" value="InterPro"/>
</dbReference>
<dbReference type="GO" id="GO:0005840">
    <property type="term" value="C:ribosome"/>
    <property type="evidence" value="ECO:0007669"/>
    <property type="project" value="UniProtKB-KW"/>
</dbReference>
<comment type="function">
    <text evidence="6">Together with thiosulfate sulfurtransferase (TST), acts as a mitochondrial import factor for the cytosolic 5S rRNA. The precursor form shows RNA chaperone activity; is able to fold the 5S rRNA into an import-competent conformation that is recognized by rhodanese (TST). Both the cytoplasmic and mitochondrial forms are able to bind to the helix IV-loop D in the gamma domain of the 5S rRNA.</text>
</comment>
<gene>
    <name evidence="9" type="primary">mrpl18</name>
</gene>
<dbReference type="Gene3D" id="3.30.420.80">
    <property type="entry name" value="Ribosomal protein S11"/>
    <property type="match status" value="1"/>
</dbReference>
<reference evidence="9" key="2">
    <citation type="submission" date="2025-09" db="UniProtKB">
        <authorList>
            <consortium name="Ensembl"/>
        </authorList>
    </citation>
    <scope>IDENTIFICATION</scope>
</reference>
<dbReference type="KEGG" id="oau:116324094"/>